<evidence type="ECO:0000256" key="1">
    <source>
        <dbReference type="SAM" id="SignalP"/>
    </source>
</evidence>
<dbReference type="PROSITE" id="PS51257">
    <property type="entry name" value="PROKAR_LIPOPROTEIN"/>
    <property type="match status" value="1"/>
</dbReference>
<dbReference type="RefSeq" id="WP_243540738.1">
    <property type="nucleotide sequence ID" value="NZ_CP093442.1"/>
</dbReference>
<feature type="signal peptide" evidence="1">
    <location>
        <begin position="1"/>
        <end position="21"/>
    </location>
</feature>
<reference evidence="2" key="1">
    <citation type="submission" date="2022-03" db="EMBL/GenBank/DDBJ databases">
        <title>Genome Identification and Characterization of new species Bdellovibrio reynosense LBG001 sp. nov. from a Mexico soil sample.</title>
        <authorList>
            <person name="Camilli A."/>
            <person name="Ajao Y."/>
            <person name="Guo X."/>
        </authorList>
    </citation>
    <scope>NUCLEOTIDE SEQUENCE</scope>
    <source>
        <strain evidence="2">LBG001</strain>
    </source>
</reference>
<dbReference type="Proteomes" id="UP000830116">
    <property type="component" value="Chromosome"/>
</dbReference>
<evidence type="ECO:0000313" key="3">
    <source>
        <dbReference type="Proteomes" id="UP000830116"/>
    </source>
</evidence>
<proteinExistence type="predicted"/>
<organism evidence="2 3">
    <name type="scientific">Bdellovibrio reynosensis</name>
    <dbReference type="NCBI Taxonomy" id="2835041"/>
    <lineage>
        <taxon>Bacteria</taxon>
        <taxon>Pseudomonadati</taxon>
        <taxon>Bdellovibrionota</taxon>
        <taxon>Bdellovibrionia</taxon>
        <taxon>Bdellovibrionales</taxon>
        <taxon>Pseudobdellovibrionaceae</taxon>
        <taxon>Bdellovibrio</taxon>
    </lineage>
</organism>
<keyword evidence="3" id="KW-1185">Reference proteome</keyword>
<gene>
    <name evidence="2" type="ORF">MNR06_08125</name>
</gene>
<name>A0ABY4CDW4_9BACT</name>
<feature type="chain" id="PRO_5046525241" evidence="1">
    <location>
        <begin position="22"/>
        <end position="186"/>
    </location>
</feature>
<accession>A0ABY4CDW4</accession>
<dbReference type="EMBL" id="CP093442">
    <property type="protein sequence ID" value="UOF02919.1"/>
    <property type="molecule type" value="Genomic_DNA"/>
</dbReference>
<keyword evidence="1" id="KW-0732">Signal</keyword>
<evidence type="ECO:0000313" key="2">
    <source>
        <dbReference type="EMBL" id="UOF02919.1"/>
    </source>
</evidence>
<protein>
    <submittedName>
        <fullName evidence="2">Uncharacterized protein</fullName>
    </submittedName>
</protein>
<sequence>MKMLLIVLMMFAVSCSSTHKAKDIDTKVDIAAPVRSDSVVGVKDGDMVYQRKVSMGEELRRIELDVYDLEAKVYGGPRYLDNRGLYGVLRDCRTQMGDSKNGGDGKVRWTESREYVTPEDDFSAIGVEDKRIIVGLSEEFLKDRLNRFRGYKKTLEKRHDEYETKVKVCQLELAAQKKSAQASEGQ</sequence>